<evidence type="ECO:0000313" key="2">
    <source>
        <dbReference type="EMBL" id="KAL1493715.1"/>
    </source>
</evidence>
<gene>
    <name evidence="2" type="ORF">ABEB36_009409</name>
</gene>
<dbReference type="Proteomes" id="UP001566132">
    <property type="component" value="Unassembled WGS sequence"/>
</dbReference>
<organism evidence="2 3">
    <name type="scientific">Hypothenemus hampei</name>
    <name type="common">Coffee berry borer</name>
    <dbReference type="NCBI Taxonomy" id="57062"/>
    <lineage>
        <taxon>Eukaryota</taxon>
        <taxon>Metazoa</taxon>
        <taxon>Ecdysozoa</taxon>
        <taxon>Arthropoda</taxon>
        <taxon>Hexapoda</taxon>
        <taxon>Insecta</taxon>
        <taxon>Pterygota</taxon>
        <taxon>Neoptera</taxon>
        <taxon>Endopterygota</taxon>
        <taxon>Coleoptera</taxon>
        <taxon>Polyphaga</taxon>
        <taxon>Cucujiformia</taxon>
        <taxon>Curculionidae</taxon>
        <taxon>Scolytinae</taxon>
        <taxon>Hypothenemus</taxon>
    </lineage>
</organism>
<accession>A0ABD1EG92</accession>
<sequence length="72" mass="8553">MEMKMANCSSYEKEQEELMKLWDFADSLPSNDELHEEPIDDNSDIEVDHISERSEDSDYEQDIPESYVFDEE</sequence>
<protein>
    <submittedName>
        <fullName evidence="2">Uncharacterized protein</fullName>
    </submittedName>
</protein>
<dbReference type="EMBL" id="JBDJPC010000007">
    <property type="protein sequence ID" value="KAL1493715.1"/>
    <property type="molecule type" value="Genomic_DNA"/>
</dbReference>
<evidence type="ECO:0000256" key="1">
    <source>
        <dbReference type="SAM" id="MobiDB-lite"/>
    </source>
</evidence>
<proteinExistence type="predicted"/>
<dbReference type="AlphaFoldDB" id="A0ABD1EG92"/>
<keyword evidence="3" id="KW-1185">Reference proteome</keyword>
<evidence type="ECO:0000313" key="3">
    <source>
        <dbReference type="Proteomes" id="UP001566132"/>
    </source>
</evidence>
<reference evidence="2 3" key="1">
    <citation type="submission" date="2024-05" db="EMBL/GenBank/DDBJ databases">
        <title>Genetic variation in Jamaican populations of the coffee berry borer (Hypothenemus hampei).</title>
        <authorList>
            <person name="Errbii M."/>
            <person name="Myrie A."/>
        </authorList>
    </citation>
    <scope>NUCLEOTIDE SEQUENCE [LARGE SCALE GENOMIC DNA]</scope>
    <source>
        <strain evidence="2">JA-Hopewell-2020-01-JO</strain>
        <tissue evidence="2">Whole body</tissue>
    </source>
</reference>
<name>A0ABD1EG92_HYPHA</name>
<comment type="caution">
    <text evidence="2">The sequence shown here is derived from an EMBL/GenBank/DDBJ whole genome shotgun (WGS) entry which is preliminary data.</text>
</comment>
<feature type="region of interest" description="Disordered" evidence="1">
    <location>
        <begin position="52"/>
        <end position="72"/>
    </location>
</feature>
<feature type="compositionally biased region" description="Acidic residues" evidence="1">
    <location>
        <begin position="57"/>
        <end position="72"/>
    </location>
</feature>